<dbReference type="AlphaFoldDB" id="A0A1G2PIZ6"/>
<protein>
    <recommendedName>
        <fullName evidence="4">AtpZ/AtpI family protein</fullName>
    </recommendedName>
</protein>
<keyword evidence="1" id="KW-0812">Transmembrane</keyword>
<evidence type="ECO:0000256" key="1">
    <source>
        <dbReference type="SAM" id="Phobius"/>
    </source>
</evidence>
<sequence>MLQEKENGKNMFPALRFAWEFGYSVAIPIVVLLFGGRALDRVLGTSPWLLLVGLFFSLIVTGVIIWYKVRKFL</sequence>
<comment type="caution">
    <text evidence="2">The sequence shown here is derived from an EMBL/GenBank/DDBJ whole genome shotgun (WGS) entry which is preliminary data.</text>
</comment>
<reference evidence="2 3" key="1">
    <citation type="journal article" date="2016" name="Nat. Commun.">
        <title>Thousands of microbial genomes shed light on interconnected biogeochemical processes in an aquifer system.</title>
        <authorList>
            <person name="Anantharaman K."/>
            <person name="Brown C.T."/>
            <person name="Hug L.A."/>
            <person name="Sharon I."/>
            <person name="Castelle C.J."/>
            <person name="Probst A.J."/>
            <person name="Thomas B.C."/>
            <person name="Singh A."/>
            <person name="Wilkins M.J."/>
            <person name="Karaoz U."/>
            <person name="Brodie E.L."/>
            <person name="Williams K.H."/>
            <person name="Hubbard S.S."/>
            <person name="Banfield J.F."/>
        </authorList>
    </citation>
    <scope>NUCLEOTIDE SEQUENCE [LARGE SCALE GENOMIC DNA]</scope>
</reference>
<accession>A0A1G2PIZ6</accession>
<feature type="transmembrane region" description="Helical" evidence="1">
    <location>
        <begin position="45"/>
        <end position="67"/>
    </location>
</feature>
<organism evidence="2 3">
    <name type="scientific">Candidatus Terrybacteria bacterium RIFCSPHIGHO2_01_FULL_48_17</name>
    <dbReference type="NCBI Taxonomy" id="1802362"/>
    <lineage>
        <taxon>Bacteria</taxon>
        <taxon>Candidatus Terryibacteriota</taxon>
    </lineage>
</organism>
<evidence type="ECO:0008006" key="4">
    <source>
        <dbReference type="Google" id="ProtNLM"/>
    </source>
</evidence>
<dbReference type="Proteomes" id="UP000177629">
    <property type="component" value="Unassembled WGS sequence"/>
</dbReference>
<dbReference type="STRING" id="1802362.A2806_03255"/>
<proteinExistence type="predicted"/>
<keyword evidence="1" id="KW-1133">Transmembrane helix</keyword>
<evidence type="ECO:0000313" key="2">
    <source>
        <dbReference type="EMBL" id="OHA47611.1"/>
    </source>
</evidence>
<evidence type="ECO:0000313" key="3">
    <source>
        <dbReference type="Proteomes" id="UP000177629"/>
    </source>
</evidence>
<name>A0A1G2PIZ6_9BACT</name>
<feature type="transmembrane region" description="Helical" evidence="1">
    <location>
        <begin position="21"/>
        <end position="39"/>
    </location>
</feature>
<dbReference type="InterPro" id="IPR032820">
    <property type="entry name" value="ATPase_put"/>
</dbReference>
<keyword evidence="1" id="KW-0472">Membrane</keyword>
<dbReference type="Pfam" id="PF09527">
    <property type="entry name" value="ATPase_gene1"/>
    <property type="match status" value="1"/>
</dbReference>
<dbReference type="EMBL" id="MHSS01000015">
    <property type="protein sequence ID" value="OHA47611.1"/>
    <property type="molecule type" value="Genomic_DNA"/>
</dbReference>
<gene>
    <name evidence="2" type="ORF">A2806_03255</name>
</gene>